<comment type="caution">
    <text evidence="1">The sequence shown here is derived from an EMBL/GenBank/DDBJ whole genome shotgun (WGS) entry which is preliminary data.</text>
</comment>
<gene>
    <name evidence="1" type="ORF">Vadar_011133</name>
</gene>
<organism evidence="1 2">
    <name type="scientific">Vaccinium darrowii</name>
    <dbReference type="NCBI Taxonomy" id="229202"/>
    <lineage>
        <taxon>Eukaryota</taxon>
        <taxon>Viridiplantae</taxon>
        <taxon>Streptophyta</taxon>
        <taxon>Embryophyta</taxon>
        <taxon>Tracheophyta</taxon>
        <taxon>Spermatophyta</taxon>
        <taxon>Magnoliopsida</taxon>
        <taxon>eudicotyledons</taxon>
        <taxon>Gunneridae</taxon>
        <taxon>Pentapetalae</taxon>
        <taxon>asterids</taxon>
        <taxon>Ericales</taxon>
        <taxon>Ericaceae</taxon>
        <taxon>Vaccinioideae</taxon>
        <taxon>Vaccinieae</taxon>
        <taxon>Vaccinium</taxon>
    </lineage>
</organism>
<keyword evidence="2" id="KW-1185">Reference proteome</keyword>
<name>A0ACB7X930_9ERIC</name>
<dbReference type="Proteomes" id="UP000828048">
    <property type="component" value="Chromosome 6"/>
</dbReference>
<accession>A0ACB7X930</accession>
<reference evidence="1 2" key="1">
    <citation type="journal article" date="2021" name="Hortic Res">
        <title>High-quality reference genome and annotation aids understanding of berry development for evergreen blueberry (Vaccinium darrowii).</title>
        <authorList>
            <person name="Yu J."/>
            <person name="Hulse-Kemp A.M."/>
            <person name="Babiker E."/>
            <person name="Staton M."/>
        </authorList>
    </citation>
    <scope>NUCLEOTIDE SEQUENCE [LARGE SCALE GENOMIC DNA]</scope>
    <source>
        <strain evidence="2">cv. NJ 8807/NJ 8810</strain>
        <tissue evidence="1">Young leaf</tissue>
    </source>
</reference>
<evidence type="ECO:0000313" key="2">
    <source>
        <dbReference type="Proteomes" id="UP000828048"/>
    </source>
</evidence>
<sequence length="226" mass="25235">MLKYLSHVLELQKGFKTIHFSHIGRAKNAHADALAALGSACNELGGTRTITLGEIAVPSFEQGAEDVMTISVYGPSWMELVVSFLRDQTLPSDRKEAHRIRCQSASYFLSPTGQLYRRTYVGPDLRMLHDAERKCSDGTVRRIKRLGQSPQAKARWSLQIDRLLTLLVGESTQAERSGHPFPLTIVFVERKTRSDEVAEALVAQGLHPVALHGGRSQLDWYLIGRQ</sequence>
<protein>
    <submittedName>
        <fullName evidence="1">Uncharacterized protein</fullName>
    </submittedName>
</protein>
<dbReference type="EMBL" id="CM037156">
    <property type="protein sequence ID" value="KAH7837214.1"/>
    <property type="molecule type" value="Genomic_DNA"/>
</dbReference>
<evidence type="ECO:0000313" key="1">
    <source>
        <dbReference type="EMBL" id="KAH7837214.1"/>
    </source>
</evidence>
<proteinExistence type="predicted"/>